<keyword evidence="2" id="KW-0285">Flavoprotein</keyword>
<dbReference type="PANTHER" id="PTHR42877:SF4">
    <property type="entry name" value="FAD_NAD(P)-BINDING DOMAIN-CONTAINING PROTEIN-RELATED"/>
    <property type="match status" value="1"/>
</dbReference>
<comment type="caution">
    <text evidence="5">The sequence shown here is derived from an EMBL/GenBank/DDBJ whole genome shotgun (WGS) entry which is preliminary data.</text>
</comment>
<dbReference type="Gene3D" id="3.50.50.60">
    <property type="entry name" value="FAD/NAD(P)-binding domain"/>
    <property type="match status" value="2"/>
</dbReference>
<evidence type="ECO:0000256" key="4">
    <source>
        <dbReference type="ARBA" id="ARBA00023002"/>
    </source>
</evidence>
<dbReference type="GO" id="GO:0050661">
    <property type="term" value="F:NADP binding"/>
    <property type="evidence" value="ECO:0007669"/>
    <property type="project" value="InterPro"/>
</dbReference>
<gene>
    <name evidence="5" type="ORF">BLA60_30560</name>
</gene>
<name>A0A7Z0WGD3_9PSEU</name>
<proteinExistence type="inferred from homology"/>
<dbReference type="OrthoDB" id="5168853at2"/>
<accession>A0A7Z0WGD3</accession>
<keyword evidence="4" id="KW-0560">Oxidoreductase</keyword>
<dbReference type="RefSeq" id="WP_075136496.1">
    <property type="nucleotide sequence ID" value="NZ_MSIF01000020.1"/>
</dbReference>
<dbReference type="AlphaFoldDB" id="A0A7Z0WGD3"/>
<organism evidence="5 6">
    <name type="scientific">Actinophytocola xinjiangensis</name>
    <dbReference type="NCBI Taxonomy" id="485602"/>
    <lineage>
        <taxon>Bacteria</taxon>
        <taxon>Bacillati</taxon>
        <taxon>Actinomycetota</taxon>
        <taxon>Actinomycetes</taxon>
        <taxon>Pseudonocardiales</taxon>
        <taxon>Pseudonocardiaceae</taxon>
    </lineage>
</organism>
<evidence type="ECO:0000256" key="1">
    <source>
        <dbReference type="ARBA" id="ARBA00010139"/>
    </source>
</evidence>
<dbReference type="Pfam" id="PF00743">
    <property type="entry name" value="FMO-like"/>
    <property type="match status" value="1"/>
</dbReference>
<dbReference type="Proteomes" id="UP000185696">
    <property type="component" value="Unassembled WGS sequence"/>
</dbReference>
<dbReference type="InterPro" id="IPR036188">
    <property type="entry name" value="FAD/NAD-bd_sf"/>
</dbReference>
<keyword evidence="3" id="KW-0274">FAD</keyword>
<dbReference type="PANTHER" id="PTHR42877">
    <property type="entry name" value="L-ORNITHINE N(5)-MONOOXYGENASE-RELATED"/>
    <property type="match status" value="1"/>
</dbReference>
<evidence type="ECO:0000256" key="2">
    <source>
        <dbReference type="ARBA" id="ARBA00022630"/>
    </source>
</evidence>
<keyword evidence="5" id="KW-0503">Monooxygenase</keyword>
<keyword evidence="6" id="KW-1185">Reference proteome</keyword>
<protein>
    <submittedName>
        <fullName evidence="5">4-hydroxyacetophenone monooxygenase</fullName>
    </submittedName>
</protein>
<reference evidence="5 6" key="1">
    <citation type="submission" date="2016-12" db="EMBL/GenBank/DDBJ databases">
        <title>The draft genome sequence of Actinophytocola xinjiangensis.</title>
        <authorList>
            <person name="Wang W."/>
            <person name="Yuan L."/>
        </authorList>
    </citation>
    <scope>NUCLEOTIDE SEQUENCE [LARGE SCALE GENOMIC DNA]</scope>
    <source>
        <strain evidence="5 6">CGMCC 4.4663</strain>
    </source>
</reference>
<dbReference type="SUPFAM" id="SSF51905">
    <property type="entry name" value="FAD/NAD(P)-binding domain"/>
    <property type="match status" value="1"/>
</dbReference>
<evidence type="ECO:0000313" key="6">
    <source>
        <dbReference type="Proteomes" id="UP000185696"/>
    </source>
</evidence>
<comment type="similarity">
    <text evidence="1">Belongs to the FAD-binding monooxygenase family.</text>
</comment>
<sequence length="517" mass="57243">MTITDPTLGDVRQAGGGGNRVPHVRVAIIGAGFSGLGMAIRLLKSEEDDFLIFERAGQVGGTWRDNTYPGAECDVAALLYSYSYAQRTDWQSTYGKQPELYAYLNDCADRFGVRPYIRFNHELVSARWDENVRRWEIETSQGSYTAQVLVTGSGYLSDPVVPDIKGISGFQGKIFHSSTWDHDYDLDGKRVAVIGTGASALQFVPKIQPKVGQLDIYQRTAAWIGPKSDKPNGKFRQWLFRNVPGVQGFRRGFNQWGREVLAFLLGKPQIAAKTVQGMFVKHLNKSVPDPELRAKLTPDFTIGCKRMLFSNTYYPAIQQPNVELVTDGISEVRANSIVTADGQEREIDAIILGTGFAATERPIARRVINDRGVSLAQTWEAGGMAAYRGTTVAGFPNLFMLLGPNTTLGHSSQTVMIEAQVRYVADALASMGKRGLSSVSVHQDAQIAYNESVQEQLKTTVWNSGQCASWYLDDNGNNPSIWPSFTWKFRKQLKKFDLSAYQVTTLSGAEYVTAAQR</sequence>
<evidence type="ECO:0000256" key="3">
    <source>
        <dbReference type="ARBA" id="ARBA00022827"/>
    </source>
</evidence>
<dbReference type="GO" id="GO:0004499">
    <property type="term" value="F:N,N-dimethylaniline monooxygenase activity"/>
    <property type="evidence" value="ECO:0007669"/>
    <property type="project" value="InterPro"/>
</dbReference>
<dbReference type="InterPro" id="IPR051209">
    <property type="entry name" value="FAD-bind_Monooxygenase_sf"/>
</dbReference>
<dbReference type="EMBL" id="MSIF01000020">
    <property type="protein sequence ID" value="OLF06616.1"/>
    <property type="molecule type" value="Genomic_DNA"/>
</dbReference>
<dbReference type="InterPro" id="IPR020946">
    <property type="entry name" value="Flavin_mOase-like"/>
</dbReference>
<dbReference type="GO" id="GO:0050660">
    <property type="term" value="F:flavin adenine dinucleotide binding"/>
    <property type="evidence" value="ECO:0007669"/>
    <property type="project" value="InterPro"/>
</dbReference>
<evidence type="ECO:0000313" key="5">
    <source>
        <dbReference type="EMBL" id="OLF06616.1"/>
    </source>
</evidence>